<feature type="compositionally biased region" description="Basic and acidic residues" evidence="1">
    <location>
        <begin position="48"/>
        <end position="66"/>
    </location>
</feature>
<name>A0ABR2LZS2_9ASPA</name>
<feature type="compositionally biased region" description="Basic and acidic residues" evidence="1">
    <location>
        <begin position="31"/>
        <end position="41"/>
    </location>
</feature>
<feature type="region of interest" description="Disordered" evidence="1">
    <location>
        <begin position="31"/>
        <end position="81"/>
    </location>
</feature>
<proteinExistence type="predicted"/>
<gene>
    <name evidence="2" type="ORF">KSP40_PGU022488</name>
</gene>
<evidence type="ECO:0000313" key="2">
    <source>
        <dbReference type="EMBL" id="KAK8955727.1"/>
    </source>
</evidence>
<organism evidence="2 3">
    <name type="scientific">Platanthera guangdongensis</name>
    <dbReference type="NCBI Taxonomy" id="2320717"/>
    <lineage>
        <taxon>Eukaryota</taxon>
        <taxon>Viridiplantae</taxon>
        <taxon>Streptophyta</taxon>
        <taxon>Embryophyta</taxon>
        <taxon>Tracheophyta</taxon>
        <taxon>Spermatophyta</taxon>
        <taxon>Magnoliopsida</taxon>
        <taxon>Liliopsida</taxon>
        <taxon>Asparagales</taxon>
        <taxon>Orchidaceae</taxon>
        <taxon>Orchidoideae</taxon>
        <taxon>Orchideae</taxon>
        <taxon>Orchidinae</taxon>
        <taxon>Platanthera</taxon>
    </lineage>
</organism>
<dbReference type="Proteomes" id="UP001412067">
    <property type="component" value="Unassembled WGS sequence"/>
</dbReference>
<accession>A0ABR2LZS2</accession>
<evidence type="ECO:0000256" key="1">
    <source>
        <dbReference type="SAM" id="MobiDB-lite"/>
    </source>
</evidence>
<comment type="caution">
    <text evidence="2">The sequence shown here is derived from an EMBL/GenBank/DDBJ whole genome shotgun (WGS) entry which is preliminary data.</text>
</comment>
<dbReference type="EMBL" id="JBBWWR010000013">
    <property type="protein sequence ID" value="KAK8955727.1"/>
    <property type="molecule type" value="Genomic_DNA"/>
</dbReference>
<protein>
    <submittedName>
        <fullName evidence="2">Uncharacterized protein</fullName>
    </submittedName>
</protein>
<reference evidence="2 3" key="1">
    <citation type="journal article" date="2022" name="Nat. Plants">
        <title>Genomes of leafy and leafless Platanthera orchids illuminate the evolution of mycoheterotrophy.</title>
        <authorList>
            <person name="Li M.H."/>
            <person name="Liu K.W."/>
            <person name="Li Z."/>
            <person name="Lu H.C."/>
            <person name="Ye Q.L."/>
            <person name="Zhang D."/>
            <person name="Wang J.Y."/>
            <person name="Li Y.F."/>
            <person name="Zhong Z.M."/>
            <person name="Liu X."/>
            <person name="Yu X."/>
            <person name="Liu D.K."/>
            <person name="Tu X.D."/>
            <person name="Liu B."/>
            <person name="Hao Y."/>
            <person name="Liao X.Y."/>
            <person name="Jiang Y.T."/>
            <person name="Sun W.H."/>
            <person name="Chen J."/>
            <person name="Chen Y.Q."/>
            <person name="Ai Y."/>
            <person name="Zhai J.W."/>
            <person name="Wu S.S."/>
            <person name="Zhou Z."/>
            <person name="Hsiao Y.Y."/>
            <person name="Wu W.L."/>
            <person name="Chen Y.Y."/>
            <person name="Lin Y.F."/>
            <person name="Hsu J.L."/>
            <person name="Li C.Y."/>
            <person name="Wang Z.W."/>
            <person name="Zhao X."/>
            <person name="Zhong W.Y."/>
            <person name="Ma X.K."/>
            <person name="Ma L."/>
            <person name="Huang J."/>
            <person name="Chen G.Z."/>
            <person name="Huang M.Z."/>
            <person name="Huang L."/>
            <person name="Peng D.H."/>
            <person name="Luo Y.B."/>
            <person name="Zou S.Q."/>
            <person name="Chen S.P."/>
            <person name="Lan S."/>
            <person name="Tsai W.C."/>
            <person name="Van de Peer Y."/>
            <person name="Liu Z.J."/>
        </authorList>
    </citation>
    <scope>NUCLEOTIDE SEQUENCE [LARGE SCALE GENOMIC DNA]</scope>
    <source>
        <strain evidence="2">Lor288</strain>
    </source>
</reference>
<keyword evidence="3" id="KW-1185">Reference proteome</keyword>
<sequence>MRETVPSYPDLVHRVEAQIAADEAIEAHRQQFEGGQKRNEGEEQTLIRQEERRQAERRGDNRRSDPQRTGGNIHFKNTPSE</sequence>
<feature type="compositionally biased region" description="Polar residues" evidence="1">
    <location>
        <begin position="67"/>
        <end position="81"/>
    </location>
</feature>
<evidence type="ECO:0000313" key="3">
    <source>
        <dbReference type="Proteomes" id="UP001412067"/>
    </source>
</evidence>